<evidence type="ECO:0000259" key="1">
    <source>
        <dbReference type="Pfam" id="PF00174"/>
    </source>
</evidence>
<dbReference type="AlphaFoldDB" id="A0A401HBT7"/>
<dbReference type="Proteomes" id="UP000291213">
    <property type="component" value="Unassembled WGS sequence"/>
</dbReference>
<comment type="caution">
    <text evidence="2">The sequence shown here is derived from an EMBL/GenBank/DDBJ whole genome shotgun (WGS) entry which is preliminary data.</text>
</comment>
<evidence type="ECO:0000313" key="3">
    <source>
        <dbReference type="Proteomes" id="UP000291213"/>
    </source>
</evidence>
<dbReference type="Pfam" id="PF00174">
    <property type="entry name" value="Oxidored_molyb"/>
    <property type="match status" value="1"/>
</dbReference>
<dbReference type="SUPFAM" id="SSF56524">
    <property type="entry name" value="Oxidoreductase molybdopterin-binding domain"/>
    <property type="match status" value="1"/>
</dbReference>
<proteinExistence type="predicted"/>
<reference evidence="2 3" key="1">
    <citation type="submission" date="2017-02" db="EMBL/GenBank/DDBJ databases">
        <title>isolation and characterization of a novel temperate virus Aeropyrum globular virus 1 infecting hyperthermophilic archaeon Aeropyrum.</title>
        <authorList>
            <person name="Yumiya M."/>
            <person name="Yoshida T."/>
            <person name="Sako Y."/>
        </authorList>
    </citation>
    <scope>NUCLEOTIDE SEQUENCE [LARGE SCALE GENOMIC DNA]</scope>
    <source>
        <strain evidence="2 3">YK1-12-2013</strain>
    </source>
</reference>
<accession>A0A401HBT7</accession>
<dbReference type="InterPro" id="IPR036374">
    <property type="entry name" value="OxRdtase_Mopterin-bd_sf"/>
</dbReference>
<dbReference type="PANTHER" id="PTHR43032:SF4">
    <property type="entry name" value="OXIDOREDUCTASE MOLYBDOPTERIN-BINDING DOMAIN-CONTAINING PROTEIN"/>
    <property type="match status" value="1"/>
</dbReference>
<dbReference type="Gene3D" id="3.90.420.10">
    <property type="entry name" value="Oxidoreductase, molybdopterin-binding domain"/>
    <property type="match status" value="1"/>
</dbReference>
<organism evidence="2 3">
    <name type="scientific">Aeropyrum pernix</name>
    <dbReference type="NCBI Taxonomy" id="56636"/>
    <lineage>
        <taxon>Archaea</taxon>
        <taxon>Thermoproteota</taxon>
        <taxon>Thermoprotei</taxon>
        <taxon>Desulfurococcales</taxon>
        <taxon>Desulfurococcaceae</taxon>
        <taxon>Aeropyrum</taxon>
    </lineage>
</organism>
<dbReference type="PANTHER" id="PTHR43032">
    <property type="entry name" value="PROTEIN-METHIONINE-SULFOXIDE REDUCTASE"/>
    <property type="match status" value="1"/>
</dbReference>
<dbReference type="CDD" id="cd02109">
    <property type="entry name" value="arch_bact_SO_family_Moco"/>
    <property type="match status" value="1"/>
</dbReference>
<feature type="domain" description="Oxidoreductase molybdopterin-binding" evidence="1">
    <location>
        <begin position="138"/>
        <end position="281"/>
    </location>
</feature>
<protein>
    <submittedName>
        <fullName evidence="2">Sulfite oxidase</fullName>
    </submittedName>
</protein>
<gene>
    <name evidence="2" type="ORF">apy_16120</name>
</gene>
<dbReference type="EMBL" id="BDMD01000141">
    <property type="protein sequence ID" value="GBF09887.1"/>
    <property type="molecule type" value="Genomic_DNA"/>
</dbReference>
<sequence>MKGIEGYKDIKEAAREASSFLSKMLGVQASVARFRGWEYLGDRFNLFSFELEGNGRTLGVIRVVESGGYVINITGALLGVASVEAPILEELSGGRDVREGEVLELVMLRRPSGQVGDKMPYGQKTVPKFIIYAAEGLQKVDTKGWRLGIEGNVEKPLSLAYSDLLELASDRGRFDFHCVTGWSVMGRVWEGISLKHLIHMARPRPSVNWVAIVSTGGYTTVIPLEEALRDESMVALLLDGRPLPEENGYPARIFIPSLYGWKHAKWVEKIVLLDEYVDGYWEALSYHERGRVSLEERFKVRNVEVAREGRLLGKPRPLKPGTILE</sequence>
<evidence type="ECO:0000313" key="2">
    <source>
        <dbReference type="EMBL" id="GBF09887.1"/>
    </source>
</evidence>
<dbReference type="InterPro" id="IPR000572">
    <property type="entry name" value="OxRdtase_Mopterin-bd_dom"/>
</dbReference>
<name>A0A401HBT7_AERPX</name>